<feature type="domain" description="Metallo-beta-lactamase" evidence="2">
    <location>
        <begin position="14"/>
        <end position="228"/>
    </location>
</feature>
<keyword evidence="5" id="KW-1185">Reference proteome</keyword>
<dbReference type="InterPro" id="IPR036866">
    <property type="entry name" value="RibonucZ/Hydroxyglut_hydro"/>
</dbReference>
<dbReference type="EC" id="3.1.-.-" evidence="4"/>
<dbReference type="InterPro" id="IPR022712">
    <property type="entry name" value="Beta_Casp"/>
</dbReference>
<evidence type="ECO:0000313" key="4">
    <source>
        <dbReference type="EMBL" id="QDS97419.1"/>
    </source>
</evidence>
<dbReference type="InterPro" id="IPR011108">
    <property type="entry name" value="RMMBL"/>
</dbReference>
<accession>A0A517MRC2</accession>
<dbReference type="SMART" id="SM00849">
    <property type="entry name" value="Lactamase_B"/>
    <property type="match status" value="1"/>
</dbReference>
<protein>
    <submittedName>
        <fullName evidence="4">Ribonuclease</fullName>
        <ecNumber evidence="4">3.1.-.-</ecNumber>
    </submittedName>
</protein>
<dbReference type="SMART" id="SM01027">
    <property type="entry name" value="Beta-Casp"/>
    <property type="match status" value="1"/>
</dbReference>
<sequence>MAKITFHGAARTVTGSKYLLEADGASVLVDCGMFQGQKHLRELNWADTPFDSKSLDAIALTHAHLDHCGYLPRVVKQGFNGKVYCTPATAKLGEIIMLDSAKIQEYDAAYANKKGFSKHKPALPLYDGQDVKRTLKLLKEVSREKWINVAGPIWMRFHDAGHLLGSNMIECEVRTGKKPIRILFSGDVGRYDGPLYHDPAPPTECDYLICESTYGNRDHPDSDLVKALEDVVQRSLKRGGVMLMASFAVGRAQQLIYLLQLLKCEDRIPDLPIYLDSPMSCNATDIYREHAIDHDLSEGELCGDRPVLGGPAVHLCRSADESKALNNLTGGAIIIASSGMMTGGRIIHHLKQRLSDPKTTIVMGGYQAIGTRGRRLEEGAETLRIHGIDVPVQAAIEKVPGLSGHADRSGLFRWLRDLPAPKHTFLTHGEPDSSDAMAEELRETRGWEVTCPELGESHELV</sequence>
<proteinExistence type="predicted"/>
<keyword evidence="1 4" id="KW-0378">Hydrolase</keyword>
<evidence type="ECO:0000259" key="2">
    <source>
        <dbReference type="SMART" id="SM00849"/>
    </source>
</evidence>
<dbReference type="PANTHER" id="PTHR11203:SF37">
    <property type="entry name" value="INTEGRATOR COMPLEX SUBUNIT 11"/>
    <property type="match status" value="1"/>
</dbReference>
<dbReference type="OrthoDB" id="9803916at2"/>
<evidence type="ECO:0000256" key="1">
    <source>
        <dbReference type="ARBA" id="ARBA00022801"/>
    </source>
</evidence>
<dbReference type="Pfam" id="PF10996">
    <property type="entry name" value="Beta-Casp"/>
    <property type="match status" value="1"/>
</dbReference>
<dbReference type="EMBL" id="CP036263">
    <property type="protein sequence ID" value="QDS97419.1"/>
    <property type="molecule type" value="Genomic_DNA"/>
</dbReference>
<dbReference type="RefSeq" id="WP_145057781.1">
    <property type="nucleotide sequence ID" value="NZ_CP036263.1"/>
</dbReference>
<feature type="domain" description="Beta-Casp" evidence="3">
    <location>
        <begin position="252"/>
        <end position="376"/>
    </location>
</feature>
<evidence type="ECO:0000313" key="5">
    <source>
        <dbReference type="Proteomes" id="UP000319852"/>
    </source>
</evidence>
<dbReference type="InterPro" id="IPR050698">
    <property type="entry name" value="MBL"/>
</dbReference>
<dbReference type="SUPFAM" id="SSF56281">
    <property type="entry name" value="Metallo-hydrolase/oxidoreductase"/>
    <property type="match status" value="1"/>
</dbReference>
<evidence type="ECO:0000259" key="3">
    <source>
        <dbReference type="SMART" id="SM01027"/>
    </source>
</evidence>
<dbReference type="AlphaFoldDB" id="A0A517MRC2"/>
<dbReference type="PANTHER" id="PTHR11203">
    <property type="entry name" value="CLEAVAGE AND POLYADENYLATION SPECIFICITY FACTOR FAMILY MEMBER"/>
    <property type="match status" value="1"/>
</dbReference>
<dbReference type="Gene3D" id="3.40.50.10890">
    <property type="match status" value="1"/>
</dbReference>
<name>A0A517MRC2_9BACT</name>
<dbReference type="KEGG" id="amob:HG15A2_06800"/>
<dbReference type="CDD" id="cd16295">
    <property type="entry name" value="TTHA0252-CPSF-like_MBL-fold"/>
    <property type="match status" value="1"/>
</dbReference>
<dbReference type="Proteomes" id="UP000319852">
    <property type="component" value="Chromosome"/>
</dbReference>
<reference evidence="4 5" key="1">
    <citation type="submission" date="2019-02" db="EMBL/GenBank/DDBJ databases">
        <title>Deep-cultivation of Planctomycetes and their phenomic and genomic characterization uncovers novel biology.</title>
        <authorList>
            <person name="Wiegand S."/>
            <person name="Jogler M."/>
            <person name="Boedeker C."/>
            <person name="Pinto D."/>
            <person name="Vollmers J."/>
            <person name="Rivas-Marin E."/>
            <person name="Kohn T."/>
            <person name="Peeters S.H."/>
            <person name="Heuer A."/>
            <person name="Rast P."/>
            <person name="Oberbeckmann S."/>
            <person name="Bunk B."/>
            <person name="Jeske O."/>
            <person name="Meyerdierks A."/>
            <person name="Storesund J.E."/>
            <person name="Kallscheuer N."/>
            <person name="Luecker S."/>
            <person name="Lage O.M."/>
            <person name="Pohl T."/>
            <person name="Merkel B.J."/>
            <person name="Hornburger P."/>
            <person name="Mueller R.-W."/>
            <person name="Bruemmer F."/>
            <person name="Labrenz M."/>
            <person name="Spormann A.M."/>
            <person name="Op den Camp H."/>
            <person name="Overmann J."/>
            <person name="Amann R."/>
            <person name="Jetten M.S.M."/>
            <person name="Mascher T."/>
            <person name="Medema M.H."/>
            <person name="Devos D.P."/>
            <person name="Kaster A.-K."/>
            <person name="Ovreas L."/>
            <person name="Rohde M."/>
            <person name="Galperin M.Y."/>
            <person name="Jogler C."/>
        </authorList>
    </citation>
    <scope>NUCLEOTIDE SEQUENCE [LARGE SCALE GENOMIC DNA]</scope>
    <source>
        <strain evidence="4 5">HG15A2</strain>
    </source>
</reference>
<dbReference type="GO" id="GO:0004521">
    <property type="term" value="F:RNA endonuclease activity"/>
    <property type="evidence" value="ECO:0007669"/>
    <property type="project" value="TreeGrafter"/>
</dbReference>
<dbReference type="Gene3D" id="3.60.15.10">
    <property type="entry name" value="Ribonuclease Z/Hydroxyacylglutathione hydrolase-like"/>
    <property type="match status" value="1"/>
</dbReference>
<dbReference type="Pfam" id="PF07521">
    <property type="entry name" value="RMMBL"/>
    <property type="match status" value="1"/>
</dbReference>
<gene>
    <name evidence="4" type="ORF">HG15A2_06800</name>
</gene>
<organism evidence="4 5">
    <name type="scientific">Adhaeretor mobilis</name>
    <dbReference type="NCBI Taxonomy" id="1930276"/>
    <lineage>
        <taxon>Bacteria</taxon>
        <taxon>Pseudomonadati</taxon>
        <taxon>Planctomycetota</taxon>
        <taxon>Planctomycetia</taxon>
        <taxon>Pirellulales</taxon>
        <taxon>Lacipirellulaceae</taxon>
        <taxon>Adhaeretor</taxon>
    </lineage>
</organism>
<dbReference type="InterPro" id="IPR001279">
    <property type="entry name" value="Metallo-B-lactamas"/>
</dbReference>
<dbReference type="GO" id="GO:0016787">
    <property type="term" value="F:hydrolase activity"/>
    <property type="evidence" value="ECO:0007669"/>
    <property type="project" value="UniProtKB-KW"/>
</dbReference>
<dbReference type="Pfam" id="PF00753">
    <property type="entry name" value="Lactamase_B"/>
    <property type="match status" value="1"/>
</dbReference>